<dbReference type="Proteomes" id="UP000646365">
    <property type="component" value="Unassembled WGS sequence"/>
</dbReference>
<comment type="caution">
    <text evidence="7">The sequence shown here is derived from an EMBL/GenBank/DDBJ whole genome shotgun (WGS) entry which is preliminary data.</text>
</comment>
<dbReference type="InterPro" id="IPR035906">
    <property type="entry name" value="MetI-like_sf"/>
</dbReference>
<evidence type="ECO:0000313" key="7">
    <source>
        <dbReference type="EMBL" id="GGF34329.1"/>
    </source>
</evidence>
<feature type="transmembrane region" description="Helical" evidence="6">
    <location>
        <begin position="47"/>
        <end position="67"/>
    </location>
</feature>
<keyword evidence="3 6" id="KW-1133">Transmembrane helix</keyword>
<dbReference type="Gene3D" id="1.10.3720.10">
    <property type="entry name" value="MetI-like"/>
    <property type="match status" value="1"/>
</dbReference>
<evidence type="ECO:0000256" key="4">
    <source>
        <dbReference type="ARBA" id="ARBA00023136"/>
    </source>
</evidence>
<organism evidence="7 8">
    <name type="scientific">Aliidongia dinghuensis</name>
    <dbReference type="NCBI Taxonomy" id="1867774"/>
    <lineage>
        <taxon>Bacteria</taxon>
        <taxon>Pseudomonadati</taxon>
        <taxon>Pseudomonadota</taxon>
        <taxon>Alphaproteobacteria</taxon>
        <taxon>Rhodospirillales</taxon>
        <taxon>Dongiaceae</taxon>
        <taxon>Aliidongia</taxon>
    </lineage>
</organism>
<dbReference type="RefSeq" id="WP_189050137.1">
    <property type="nucleotide sequence ID" value="NZ_BMJQ01000013.1"/>
</dbReference>
<dbReference type="SUPFAM" id="SSF161098">
    <property type="entry name" value="MetI-like"/>
    <property type="match status" value="1"/>
</dbReference>
<gene>
    <name evidence="7" type="ORF">GCM10011611_45680</name>
</gene>
<dbReference type="GO" id="GO:0016020">
    <property type="term" value="C:membrane"/>
    <property type="evidence" value="ECO:0007669"/>
    <property type="project" value="UniProtKB-SubCell"/>
</dbReference>
<accession>A0A8J2YWZ1</accession>
<evidence type="ECO:0000256" key="3">
    <source>
        <dbReference type="ARBA" id="ARBA00022989"/>
    </source>
</evidence>
<keyword evidence="4 6" id="KW-0472">Membrane</keyword>
<reference evidence="7" key="1">
    <citation type="journal article" date="2014" name="Int. J. Syst. Evol. Microbiol.">
        <title>Complete genome sequence of Corynebacterium casei LMG S-19264T (=DSM 44701T), isolated from a smear-ripened cheese.</title>
        <authorList>
            <consortium name="US DOE Joint Genome Institute (JGI-PGF)"/>
            <person name="Walter F."/>
            <person name="Albersmeier A."/>
            <person name="Kalinowski J."/>
            <person name="Ruckert C."/>
        </authorList>
    </citation>
    <scope>NUCLEOTIDE SEQUENCE</scope>
    <source>
        <strain evidence="7">CGMCC 1.15725</strain>
    </source>
</reference>
<comment type="subcellular location">
    <subcellularLocation>
        <location evidence="1">Membrane</location>
        <topology evidence="1">Multi-pass membrane protein</topology>
    </subcellularLocation>
</comment>
<keyword evidence="2 6" id="KW-0812">Transmembrane</keyword>
<evidence type="ECO:0000256" key="1">
    <source>
        <dbReference type="ARBA" id="ARBA00004141"/>
    </source>
</evidence>
<name>A0A8J2YWZ1_9PROT</name>
<sequence>MPFLKPALFGAFLIAFLMSFENFNTTLMLVGSDPPLPIYMHGQMRKATTPAISAISLVPVLVTRLLAGGADAPSRARGAAPEEPRPRSRVRGVVSESGRNRLKRREIRALSGAFASHGQPLEACDRAIGAPQ</sequence>
<reference evidence="7" key="2">
    <citation type="submission" date="2020-09" db="EMBL/GenBank/DDBJ databases">
        <authorList>
            <person name="Sun Q."/>
            <person name="Zhou Y."/>
        </authorList>
    </citation>
    <scope>NUCLEOTIDE SEQUENCE</scope>
    <source>
        <strain evidence="7">CGMCC 1.15725</strain>
    </source>
</reference>
<keyword evidence="8" id="KW-1185">Reference proteome</keyword>
<evidence type="ECO:0000256" key="5">
    <source>
        <dbReference type="SAM" id="MobiDB-lite"/>
    </source>
</evidence>
<proteinExistence type="predicted"/>
<protein>
    <submittedName>
        <fullName evidence="7">Uncharacterized protein</fullName>
    </submittedName>
</protein>
<evidence type="ECO:0000256" key="2">
    <source>
        <dbReference type="ARBA" id="ARBA00022692"/>
    </source>
</evidence>
<dbReference type="EMBL" id="BMJQ01000013">
    <property type="protein sequence ID" value="GGF34329.1"/>
    <property type="molecule type" value="Genomic_DNA"/>
</dbReference>
<feature type="region of interest" description="Disordered" evidence="5">
    <location>
        <begin position="70"/>
        <end position="97"/>
    </location>
</feature>
<evidence type="ECO:0000313" key="8">
    <source>
        <dbReference type="Proteomes" id="UP000646365"/>
    </source>
</evidence>
<evidence type="ECO:0000256" key="6">
    <source>
        <dbReference type="SAM" id="Phobius"/>
    </source>
</evidence>
<dbReference type="AlphaFoldDB" id="A0A8J2YWZ1"/>